<feature type="domain" description="Sigma-54 factor interaction" evidence="3">
    <location>
        <begin position="147"/>
        <end position="373"/>
    </location>
</feature>
<protein>
    <submittedName>
        <fullName evidence="4">Sigma-54 dependent transcriptional regulator</fullName>
    </submittedName>
</protein>
<dbReference type="GO" id="GO:0043565">
    <property type="term" value="F:sequence-specific DNA binding"/>
    <property type="evidence" value="ECO:0007669"/>
    <property type="project" value="InterPro"/>
</dbReference>
<keyword evidence="1" id="KW-0547">Nucleotide-binding</keyword>
<dbReference type="SUPFAM" id="SSF46689">
    <property type="entry name" value="Homeodomain-like"/>
    <property type="match status" value="1"/>
</dbReference>
<dbReference type="GO" id="GO:0005524">
    <property type="term" value="F:ATP binding"/>
    <property type="evidence" value="ECO:0007669"/>
    <property type="project" value="UniProtKB-KW"/>
</dbReference>
<dbReference type="EMBL" id="CAADHZ010000025">
    <property type="protein sequence ID" value="VFR33859.1"/>
    <property type="molecule type" value="Genomic_DNA"/>
</dbReference>
<dbReference type="Gene3D" id="3.40.50.300">
    <property type="entry name" value="P-loop containing nucleotide triphosphate hydrolases"/>
    <property type="match status" value="1"/>
</dbReference>
<evidence type="ECO:0000256" key="1">
    <source>
        <dbReference type="ARBA" id="ARBA00022741"/>
    </source>
</evidence>
<dbReference type="InterPro" id="IPR002197">
    <property type="entry name" value="HTH_Fis"/>
</dbReference>
<dbReference type="FunFam" id="3.40.50.300:FF:000006">
    <property type="entry name" value="DNA-binding transcriptional regulator NtrC"/>
    <property type="match status" value="1"/>
</dbReference>
<dbReference type="SUPFAM" id="SSF52540">
    <property type="entry name" value="P-loop containing nucleoside triphosphate hydrolases"/>
    <property type="match status" value="1"/>
</dbReference>
<dbReference type="AlphaFoldDB" id="A0A484QAR5"/>
<dbReference type="Pfam" id="PF02954">
    <property type="entry name" value="HTH_8"/>
    <property type="match status" value="1"/>
</dbReference>
<dbReference type="InterPro" id="IPR009057">
    <property type="entry name" value="Homeodomain-like_sf"/>
</dbReference>
<evidence type="ECO:0000256" key="2">
    <source>
        <dbReference type="ARBA" id="ARBA00022840"/>
    </source>
</evidence>
<name>A0A484QAR5_9ZZZZ</name>
<dbReference type="Gene3D" id="1.10.8.60">
    <property type="match status" value="1"/>
</dbReference>
<dbReference type="Gene3D" id="1.10.10.60">
    <property type="entry name" value="Homeodomain-like"/>
    <property type="match status" value="1"/>
</dbReference>
<dbReference type="InterPro" id="IPR002078">
    <property type="entry name" value="Sigma_54_int"/>
</dbReference>
<organism evidence="4">
    <name type="scientific">plant metagenome</name>
    <dbReference type="NCBI Taxonomy" id="1297885"/>
    <lineage>
        <taxon>unclassified sequences</taxon>
        <taxon>metagenomes</taxon>
        <taxon>organismal metagenomes</taxon>
    </lineage>
</organism>
<dbReference type="PROSITE" id="PS00676">
    <property type="entry name" value="SIGMA54_INTERACT_2"/>
    <property type="match status" value="1"/>
</dbReference>
<dbReference type="PROSITE" id="PS00675">
    <property type="entry name" value="SIGMA54_INTERACT_1"/>
    <property type="match status" value="1"/>
</dbReference>
<evidence type="ECO:0000259" key="3">
    <source>
        <dbReference type="PROSITE" id="PS50045"/>
    </source>
</evidence>
<reference evidence="4" key="1">
    <citation type="submission" date="2019-03" db="EMBL/GenBank/DDBJ databases">
        <authorList>
            <person name="Danneels B."/>
        </authorList>
    </citation>
    <scope>NUCLEOTIDE SEQUENCE</scope>
</reference>
<gene>
    <name evidence="4" type="ORF">ANDO1_2832</name>
</gene>
<evidence type="ECO:0000313" key="4">
    <source>
        <dbReference type="EMBL" id="VFR33859.1"/>
    </source>
</evidence>
<proteinExistence type="predicted"/>
<dbReference type="GO" id="GO:0006355">
    <property type="term" value="P:regulation of DNA-templated transcription"/>
    <property type="evidence" value="ECO:0007669"/>
    <property type="project" value="InterPro"/>
</dbReference>
<dbReference type="PANTHER" id="PTHR32071">
    <property type="entry name" value="TRANSCRIPTIONAL REGULATORY PROTEIN"/>
    <property type="match status" value="1"/>
</dbReference>
<dbReference type="PROSITE" id="PS50045">
    <property type="entry name" value="SIGMA54_INTERACT_4"/>
    <property type="match status" value="1"/>
</dbReference>
<dbReference type="InterPro" id="IPR027417">
    <property type="entry name" value="P-loop_NTPase"/>
</dbReference>
<sequence length="483" mass="52654">MGREPRERGMTAGISEEIDLYVWEGASDIAVRAERSLAGYDVNVMRAELGMAPPGGRDPNRPMVAMVSVTVMSDARFGGGEWLAAQGTPVIWVAAEERGRDPRFYPPAYSHTLPLSFTGAELRALLFRLAGAAQQAAHTSAHAPKPLVAVSAPMRELLSEAEMFADCRTSVLIHGETGVGKERIARLLHDRATWSAGPFVAVNCGAVPEGLFEAHFFGHAKGAFTGAVGAHKGYFEQASGGTLFLDEIGDLPLYQQVKLLRVLEQNVITRLGATTEVAVDFRLVAATNRDLRKRVASGDFRADLYYRLAVIELYVPTLEERGPEDKAAIFKALLERELPDVSDLPQWLVERVAATRFAGNVRELSNVVERVAIVRRQCGNWNRERIERVFERLADCSRILGVPASAAPAPAAAQHPVLSEAEQAERARVMVALEANGWRRQDTAAYLGISRKVLWEKMRKLQIAGGQGESADMLGPGEGGAYS</sequence>
<accession>A0A484QAR5</accession>
<keyword evidence="2" id="KW-0067">ATP-binding</keyword>
<dbReference type="CDD" id="cd00009">
    <property type="entry name" value="AAA"/>
    <property type="match status" value="1"/>
</dbReference>
<dbReference type="InterPro" id="IPR003593">
    <property type="entry name" value="AAA+_ATPase"/>
</dbReference>
<dbReference type="SMART" id="SM00382">
    <property type="entry name" value="AAA"/>
    <property type="match status" value="1"/>
</dbReference>
<dbReference type="Pfam" id="PF00158">
    <property type="entry name" value="Sigma54_activat"/>
    <property type="match status" value="1"/>
</dbReference>
<dbReference type="InterPro" id="IPR025662">
    <property type="entry name" value="Sigma_54_int_dom_ATP-bd_1"/>
</dbReference>
<dbReference type="InterPro" id="IPR025943">
    <property type="entry name" value="Sigma_54_int_dom_ATP-bd_2"/>
</dbReference>